<keyword evidence="3" id="KW-0805">Transcription regulation</keyword>
<proteinExistence type="predicted"/>
<dbReference type="PROSITE" id="PS50987">
    <property type="entry name" value="HTH_ARSR_2"/>
    <property type="match status" value="1"/>
</dbReference>
<dbReference type="InterPro" id="IPR036390">
    <property type="entry name" value="WH_DNA-bd_sf"/>
</dbReference>
<dbReference type="GO" id="GO:0046685">
    <property type="term" value="P:response to arsenic-containing substance"/>
    <property type="evidence" value="ECO:0007669"/>
    <property type="project" value="UniProtKB-KW"/>
</dbReference>
<organism evidence="8 9">
    <name type="scientific">Mangrovibacter plantisponsor</name>
    <dbReference type="NCBI Taxonomy" id="451513"/>
    <lineage>
        <taxon>Bacteria</taxon>
        <taxon>Pseudomonadati</taxon>
        <taxon>Pseudomonadota</taxon>
        <taxon>Gammaproteobacteria</taxon>
        <taxon>Enterobacterales</taxon>
        <taxon>Enterobacteriaceae</taxon>
        <taxon>Mangrovibacter</taxon>
    </lineage>
</organism>
<dbReference type="PRINTS" id="PR00778">
    <property type="entry name" value="HTHARSR"/>
</dbReference>
<dbReference type="InterPro" id="IPR001845">
    <property type="entry name" value="HTH_ArsR_DNA-bd_dom"/>
</dbReference>
<dbReference type="PANTHER" id="PTHR33154">
    <property type="entry name" value="TRANSCRIPTIONAL REGULATOR, ARSR FAMILY"/>
    <property type="match status" value="1"/>
</dbReference>
<dbReference type="Pfam" id="PF01022">
    <property type="entry name" value="HTH_5"/>
    <property type="match status" value="1"/>
</dbReference>
<protein>
    <recommendedName>
        <fullName evidence="6">Arsenical resistance operon repressor</fullName>
    </recommendedName>
</protein>
<dbReference type="FunFam" id="1.10.10.10:FF:000279">
    <property type="entry name" value="Transcriptional regulator, ArsR family"/>
    <property type="match status" value="1"/>
</dbReference>
<dbReference type="OrthoDB" id="9793058at2"/>
<dbReference type="PANTHER" id="PTHR33154:SF18">
    <property type="entry name" value="ARSENICAL RESISTANCE OPERON REPRESSOR"/>
    <property type="match status" value="1"/>
</dbReference>
<dbReference type="InterPro" id="IPR051081">
    <property type="entry name" value="HTH_MetalResp_TranReg"/>
</dbReference>
<evidence type="ECO:0000256" key="6">
    <source>
        <dbReference type="ARBA" id="ARBA00039566"/>
    </source>
</evidence>
<dbReference type="InterPro" id="IPR036388">
    <property type="entry name" value="WH-like_DNA-bd_sf"/>
</dbReference>
<dbReference type="NCBIfam" id="NF033788">
    <property type="entry name" value="HTH_metalloreg"/>
    <property type="match status" value="1"/>
</dbReference>
<dbReference type="CDD" id="cd00090">
    <property type="entry name" value="HTH_ARSR"/>
    <property type="match status" value="1"/>
</dbReference>
<comment type="caution">
    <text evidence="8">The sequence shown here is derived from an EMBL/GenBank/DDBJ whole genome shotgun (WGS) entry which is preliminary data.</text>
</comment>
<dbReference type="NCBIfam" id="NF007528">
    <property type="entry name" value="PRK10141.1"/>
    <property type="match status" value="1"/>
</dbReference>
<keyword evidence="5" id="KW-0804">Transcription</keyword>
<keyword evidence="9" id="KW-1185">Reference proteome</keyword>
<comment type="subunit">
    <text evidence="1">Binds DNA as a homodimer.</text>
</comment>
<dbReference type="SMART" id="SM00418">
    <property type="entry name" value="HTH_ARSR"/>
    <property type="match status" value="1"/>
</dbReference>
<dbReference type="GO" id="GO:0003677">
    <property type="term" value="F:DNA binding"/>
    <property type="evidence" value="ECO:0007669"/>
    <property type="project" value="UniProtKB-KW"/>
</dbReference>
<evidence type="ECO:0000256" key="1">
    <source>
        <dbReference type="ARBA" id="ARBA00011432"/>
    </source>
</evidence>
<evidence type="ECO:0000256" key="5">
    <source>
        <dbReference type="ARBA" id="ARBA00023163"/>
    </source>
</evidence>
<dbReference type="RefSeq" id="WP_110026930.1">
    <property type="nucleotide sequence ID" value="NZ_QGTS01000010.1"/>
</dbReference>
<dbReference type="InterPro" id="IPR011991">
    <property type="entry name" value="ArsR-like_HTH"/>
</dbReference>
<dbReference type="AlphaFoldDB" id="A0A317Q0Z2"/>
<evidence type="ECO:0000313" key="9">
    <source>
        <dbReference type="Proteomes" id="UP000246744"/>
    </source>
</evidence>
<reference evidence="8 9" key="1">
    <citation type="submission" date="2018-05" db="EMBL/GenBank/DDBJ databases">
        <title>Genomic Encyclopedia of Type Strains, Phase IV (KMG-IV): sequencing the most valuable type-strain genomes for metagenomic binning, comparative biology and taxonomic classification.</title>
        <authorList>
            <person name="Goeker M."/>
        </authorList>
    </citation>
    <scope>NUCLEOTIDE SEQUENCE [LARGE SCALE GENOMIC DNA]</scope>
    <source>
        <strain evidence="8 9">DSM 19579</strain>
    </source>
</reference>
<feature type="domain" description="HTH arsR-type" evidence="7">
    <location>
        <begin position="1"/>
        <end position="92"/>
    </location>
</feature>
<dbReference type="SUPFAM" id="SSF46785">
    <property type="entry name" value="Winged helix' DNA-binding domain"/>
    <property type="match status" value="1"/>
</dbReference>
<keyword evidence="2" id="KW-0059">Arsenical resistance</keyword>
<name>A0A317Q0Z2_9ENTR</name>
<evidence type="ECO:0000313" key="8">
    <source>
        <dbReference type="EMBL" id="PWW06696.1"/>
    </source>
</evidence>
<sequence length="116" mass="13046">MAQLTPLALFKYLSDETRLNIILLLREMGEVCVCNLCSLLNQSQPKISRHLGMLRESGLLLGRKQGKWVHYRLSPQIPAWAAQVIEQAWLSEQEAIQNLTRVQRVESSTGCGAPVC</sequence>
<evidence type="ECO:0000259" key="7">
    <source>
        <dbReference type="PROSITE" id="PS50987"/>
    </source>
</evidence>
<dbReference type="GO" id="GO:0003700">
    <property type="term" value="F:DNA-binding transcription factor activity"/>
    <property type="evidence" value="ECO:0007669"/>
    <property type="project" value="InterPro"/>
</dbReference>
<dbReference type="EMBL" id="QGTS01000010">
    <property type="protein sequence ID" value="PWW06696.1"/>
    <property type="molecule type" value="Genomic_DNA"/>
</dbReference>
<gene>
    <name evidence="8" type="ORF">DES37_11099</name>
</gene>
<dbReference type="Proteomes" id="UP000246744">
    <property type="component" value="Unassembled WGS sequence"/>
</dbReference>
<accession>A0A317Q0Z2</accession>
<evidence type="ECO:0000256" key="2">
    <source>
        <dbReference type="ARBA" id="ARBA00022849"/>
    </source>
</evidence>
<keyword evidence="4" id="KW-0238">DNA-binding</keyword>
<evidence type="ECO:0000256" key="4">
    <source>
        <dbReference type="ARBA" id="ARBA00023125"/>
    </source>
</evidence>
<dbReference type="Gene3D" id="1.10.10.10">
    <property type="entry name" value="Winged helix-like DNA-binding domain superfamily/Winged helix DNA-binding domain"/>
    <property type="match status" value="1"/>
</dbReference>
<evidence type="ECO:0000256" key="3">
    <source>
        <dbReference type="ARBA" id="ARBA00023015"/>
    </source>
</evidence>